<dbReference type="PANTHER" id="PTHR47510">
    <property type="entry name" value="REVERSE TRANSCRIPTASE DOMAIN-CONTAINING PROTEIN"/>
    <property type="match status" value="1"/>
</dbReference>
<protein>
    <submittedName>
        <fullName evidence="1">Uncharacterized protein</fullName>
    </submittedName>
</protein>
<keyword evidence="2" id="KW-1185">Reference proteome</keyword>
<evidence type="ECO:0000313" key="1">
    <source>
        <dbReference type="EMBL" id="KAK8392441.1"/>
    </source>
</evidence>
<gene>
    <name evidence="1" type="ORF">O3P69_014658</name>
</gene>
<dbReference type="EMBL" id="JARAKH010000022">
    <property type="protein sequence ID" value="KAK8392441.1"/>
    <property type="molecule type" value="Genomic_DNA"/>
</dbReference>
<name>A0AAW0TYW4_SCYPA</name>
<organism evidence="1 2">
    <name type="scientific">Scylla paramamosain</name>
    <name type="common">Mud crab</name>
    <dbReference type="NCBI Taxonomy" id="85552"/>
    <lineage>
        <taxon>Eukaryota</taxon>
        <taxon>Metazoa</taxon>
        <taxon>Ecdysozoa</taxon>
        <taxon>Arthropoda</taxon>
        <taxon>Crustacea</taxon>
        <taxon>Multicrustacea</taxon>
        <taxon>Malacostraca</taxon>
        <taxon>Eumalacostraca</taxon>
        <taxon>Eucarida</taxon>
        <taxon>Decapoda</taxon>
        <taxon>Pleocyemata</taxon>
        <taxon>Brachyura</taxon>
        <taxon>Eubrachyura</taxon>
        <taxon>Portunoidea</taxon>
        <taxon>Portunidae</taxon>
        <taxon>Portuninae</taxon>
        <taxon>Scylla</taxon>
    </lineage>
</organism>
<proteinExistence type="predicted"/>
<comment type="caution">
    <text evidence="1">The sequence shown here is derived from an EMBL/GenBank/DDBJ whole genome shotgun (WGS) entry which is preliminary data.</text>
</comment>
<accession>A0AAW0TYW4</accession>
<dbReference type="PANTHER" id="PTHR47510:SF3">
    <property type="entry name" value="ENDO_EXONUCLEASE_PHOSPHATASE DOMAIN-CONTAINING PROTEIN"/>
    <property type="match status" value="1"/>
</dbReference>
<dbReference type="Proteomes" id="UP001487740">
    <property type="component" value="Unassembled WGS sequence"/>
</dbReference>
<dbReference type="AlphaFoldDB" id="A0AAW0TYW4"/>
<reference evidence="1 2" key="1">
    <citation type="submission" date="2023-03" db="EMBL/GenBank/DDBJ databases">
        <title>High-quality genome of Scylla paramamosain provides insights in environmental adaptation.</title>
        <authorList>
            <person name="Zhang L."/>
        </authorList>
    </citation>
    <scope>NUCLEOTIDE SEQUENCE [LARGE SCALE GENOMIC DNA]</scope>
    <source>
        <strain evidence="1">LZ_2023a</strain>
        <tissue evidence="1">Muscle</tissue>
    </source>
</reference>
<sequence>MAGTQGEVVVVVVVIAFCGENDAAMFLDCYEVDANNPAVHFTLAFGPADGIDIATICPNTCLQNGVPLSGIAEGIFCFCSANGLSRHLCVLCQPEAPPAPPPYTVRVYRPFLDSSVRSFGQWITAEDWSAVLSVQDVDEAADLLEGMVRQQYEVHFPEQQQRMRRENKPWITARILRLMDQRRRAYSRGRMGKIITQATRSSNNKFWTGDCSTHPELRNMLPQTLHDVHAGGGGVVLEGVMAERVIAKGGGTWEGLRGEERKGAEAEPPPARIMALWHYGGNAGILATQEWQLGWCFLLGLLWKGGGLLARHGS</sequence>
<evidence type="ECO:0000313" key="2">
    <source>
        <dbReference type="Proteomes" id="UP001487740"/>
    </source>
</evidence>